<dbReference type="PRINTS" id="PR00237">
    <property type="entry name" value="GPCRRHODOPSN"/>
</dbReference>
<keyword evidence="2" id="KW-1003">Cell membrane</keyword>
<proteinExistence type="inferred from homology"/>
<feature type="coiled-coil region" evidence="11">
    <location>
        <begin position="480"/>
        <end position="507"/>
    </location>
</feature>
<evidence type="ECO:0000256" key="10">
    <source>
        <dbReference type="RuleBase" id="RU000688"/>
    </source>
</evidence>
<dbReference type="AlphaFoldDB" id="A0A4E9FN50"/>
<evidence type="ECO:0000313" key="14">
    <source>
        <dbReference type="EMBL" id="VIO98436.1"/>
    </source>
</evidence>
<keyword evidence="7" id="KW-1015">Disulfide bond</keyword>
<keyword evidence="3 10" id="KW-0812">Transmembrane</keyword>
<evidence type="ECO:0000256" key="1">
    <source>
        <dbReference type="ARBA" id="ARBA00004651"/>
    </source>
</evidence>
<feature type="transmembrane region" description="Helical" evidence="12">
    <location>
        <begin position="157"/>
        <end position="178"/>
    </location>
</feature>
<dbReference type="STRING" id="6279.A0A5S6PP84"/>
<name>A0A4E9FN50_BRUMA</name>
<dbReference type="GO" id="GO:0005886">
    <property type="term" value="C:plasma membrane"/>
    <property type="evidence" value="ECO:0007669"/>
    <property type="project" value="UniProtKB-SubCell"/>
</dbReference>
<dbReference type="InterPro" id="IPR000276">
    <property type="entry name" value="GPCR_Rhodpsn"/>
</dbReference>
<reference evidence="14" key="2">
    <citation type="submission" date="2019-04" db="EMBL/GenBank/DDBJ databases">
        <authorList>
            <person name="Howe K."/>
            <person name="Paulini M."/>
            <person name="Williams G."/>
        </authorList>
    </citation>
    <scope>NUCLEOTIDE SEQUENCE [LARGE SCALE GENOMIC DNA]</scope>
    <source>
        <strain evidence="14">FR3</strain>
    </source>
</reference>
<dbReference type="SMART" id="SM01381">
    <property type="entry name" value="7TM_GPCR_Srsx"/>
    <property type="match status" value="1"/>
</dbReference>
<feature type="transmembrane region" description="Helical" evidence="12">
    <location>
        <begin position="198"/>
        <end position="226"/>
    </location>
</feature>
<feature type="transmembrane region" description="Helical" evidence="12">
    <location>
        <begin position="41"/>
        <end position="64"/>
    </location>
</feature>
<gene>
    <name evidence="14 16" type="primary">Bma-dop-2</name>
    <name evidence="14" type="ORF">BM_BM4963</name>
</gene>
<dbReference type="PANTHER" id="PTHR24248">
    <property type="entry name" value="ADRENERGIC RECEPTOR-RELATED G-PROTEIN COUPLED RECEPTOR"/>
    <property type="match status" value="1"/>
</dbReference>
<dbReference type="GO" id="GO:0004930">
    <property type="term" value="F:G protein-coupled receptor activity"/>
    <property type="evidence" value="ECO:0007669"/>
    <property type="project" value="UniProtKB-KW"/>
</dbReference>
<dbReference type="PROSITE" id="PS00237">
    <property type="entry name" value="G_PROTEIN_RECEP_F1_1"/>
    <property type="match status" value="1"/>
</dbReference>
<dbReference type="PANTHER" id="PTHR24248:SF125">
    <property type="entry name" value="DOPAMINE D2-LIKE RECEPTOR"/>
    <property type="match status" value="1"/>
</dbReference>
<dbReference type="SUPFAM" id="SSF81321">
    <property type="entry name" value="Family A G protein-coupled receptor-like"/>
    <property type="match status" value="2"/>
</dbReference>
<dbReference type="OrthoDB" id="6358729at2759"/>
<dbReference type="GO" id="GO:0090327">
    <property type="term" value="P:negative regulation of locomotion involved in locomotory behavior"/>
    <property type="evidence" value="ECO:0007669"/>
    <property type="project" value="EnsemblMetazoa"/>
</dbReference>
<dbReference type="Proteomes" id="UP000006672">
    <property type="component" value="Unassembled WGS sequence"/>
</dbReference>
<evidence type="ECO:0000256" key="12">
    <source>
        <dbReference type="SAM" id="Phobius"/>
    </source>
</evidence>
<feature type="transmembrane region" description="Helical" evidence="12">
    <location>
        <begin position="115"/>
        <end position="136"/>
    </location>
</feature>
<dbReference type="GO" id="GO:0071419">
    <property type="term" value="P:cellular response to amphetamine"/>
    <property type="evidence" value="ECO:0007669"/>
    <property type="project" value="EnsemblMetazoa"/>
</dbReference>
<feature type="transmembrane region" description="Helical" evidence="12">
    <location>
        <begin position="623"/>
        <end position="643"/>
    </location>
</feature>
<dbReference type="GO" id="GO:0071316">
    <property type="term" value="P:cellular response to nicotine"/>
    <property type="evidence" value="ECO:0007669"/>
    <property type="project" value="EnsemblMetazoa"/>
</dbReference>
<feature type="transmembrane region" description="Helical" evidence="12">
    <location>
        <begin position="76"/>
        <end position="95"/>
    </location>
</feature>
<evidence type="ECO:0000256" key="11">
    <source>
        <dbReference type="SAM" id="Coils"/>
    </source>
</evidence>
<dbReference type="GO" id="GO:0034609">
    <property type="term" value="P:spicule insertion"/>
    <property type="evidence" value="ECO:0007669"/>
    <property type="project" value="EnsemblMetazoa"/>
</dbReference>
<reference evidence="15" key="1">
    <citation type="journal article" date="2007" name="Science">
        <title>Draft genome of the filarial nematode parasite Brugia malayi.</title>
        <authorList>
            <person name="Ghedin E."/>
            <person name="Wang S."/>
            <person name="Spiro D."/>
            <person name="Caler E."/>
            <person name="Zhao Q."/>
            <person name="Crabtree J."/>
            <person name="Allen J.E."/>
            <person name="Delcher A.L."/>
            <person name="Guiliano D.B."/>
            <person name="Miranda-Saavedra D."/>
            <person name="Angiuoli S.V."/>
            <person name="Creasy T."/>
            <person name="Amedeo P."/>
            <person name="Haas B."/>
            <person name="El-Sayed N.M."/>
            <person name="Wortman J.R."/>
            <person name="Feldblyum T."/>
            <person name="Tallon L."/>
            <person name="Schatz M."/>
            <person name="Shumway M."/>
            <person name="Koo H."/>
            <person name="Salzberg S.L."/>
            <person name="Schobel S."/>
            <person name="Pertea M."/>
            <person name="Pop M."/>
            <person name="White O."/>
            <person name="Barton G.J."/>
            <person name="Carlow C.K."/>
            <person name="Crawford M.J."/>
            <person name="Daub J."/>
            <person name="Dimmic M.W."/>
            <person name="Estes C.F."/>
            <person name="Foster J.M."/>
            <person name="Ganatra M."/>
            <person name="Gregory W.F."/>
            <person name="Johnson N.M."/>
            <person name="Jin J."/>
            <person name="Komuniecki R."/>
            <person name="Korf I."/>
            <person name="Kumar S."/>
            <person name="Laney S."/>
            <person name="Li B.W."/>
            <person name="Li W."/>
            <person name="Lindblom T.H."/>
            <person name="Lustigman S."/>
            <person name="Ma D."/>
            <person name="Maina C.V."/>
            <person name="Martin D.M."/>
            <person name="McCarter J.P."/>
            <person name="McReynolds L."/>
            <person name="Mitreva M."/>
            <person name="Nutman T.B."/>
            <person name="Parkinson J."/>
            <person name="Peregrin-Alvarez J.M."/>
            <person name="Poole C."/>
            <person name="Ren Q."/>
            <person name="Saunders L."/>
            <person name="Sluder A.E."/>
            <person name="Smith K."/>
            <person name="Stanke M."/>
            <person name="Unnasch T.R."/>
            <person name="Ware J."/>
            <person name="Wei A.D."/>
            <person name="Weil G."/>
            <person name="Williams D.J."/>
            <person name="Zhang Y."/>
            <person name="Williams S.A."/>
            <person name="Fraser-Liggett C."/>
            <person name="Slatko B."/>
            <person name="Blaxter M.L."/>
            <person name="Scott A.L."/>
        </authorList>
    </citation>
    <scope>NUCLEOTIDE SEQUENCE</scope>
    <source>
        <strain evidence="15">FR3</strain>
    </source>
</reference>
<dbReference type="GO" id="GO:0001591">
    <property type="term" value="F:dopamine neurotransmitter receptor activity, coupled via Gi/Go"/>
    <property type="evidence" value="ECO:0007669"/>
    <property type="project" value="EnsemblMetazoa"/>
</dbReference>
<evidence type="ECO:0000256" key="6">
    <source>
        <dbReference type="ARBA" id="ARBA00023136"/>
    </source>
</evidence>
<sequence length="706" mass="81015">MDLISTKNDTYNTMNISSCVTDSTSLQCSPKLATPDHELNISGLFFLIIPTITVLGNSMVIIAVLRFKTLHSAINFLIFGLAVADLLVGLFVMPYAVYVHVQGGYWFLGSMMCDIYSASDVACSTASILILTVISFDRYRAVTHPISYSHNSHDTKRVIFIMAVIWVISLALASPMVLGVNIRPSDADPYECRFYNPIFSISSSIISFVIPCFIVLFVYIRIMIALRQRQKLSRKQRWSYLRPLKRLAKETTAVSNFNCSDQKAITGIVETAEIIRPQLTVDPDKNELNLGSLGKGRKKKQNDTLDMVSKLTTLYSHKINKEYSKNGMRKSLKQYDGCGVYINRIVNGDTEIIKIDDSDISDEEISNKVKKSFSEGFLLRMLERLNWNNLPCPCREVTLNRFLQNDLKSKENSVIFVPQLEVYKFYELQKMNTSENKQEKDVFYNEEVETDIGFTDKPVPQDERDKLNGTEQHLFTNANAKQYIETVEQKEKEKKQLKLDFVAKKDESITKENDTKIEYYDKQQRNFEKGEESECRGMDDTRKESGNLDKTVRKTLGKCCILSRLRKKSKGRKLPHLNSNDSKNSFLTERASTVFRRTLNRGNSLIGRHCSRSQRMEKRATKTLGVVVGIFLACWVPFFSVYILNAVCIQMDIKSCQVDFYAFFYTTWLGYINSCINPIIYTIFNVEFRRAFKCILFGKLSIRKDL</sequence>
<dbReference type="KEGG" id="bmy:BM_BM4963"/>
<evidence type="ECO:0000256" key="5">
    <source>
        <dbReference type="ARBA" id="ARBA00023040"/>
    </source>
</evidence>
<keyword evidence="4 12" id="KW-1133">Transmembrane helix</keyword>
<evidence type="ECO:0000256" key="9">
    <source>
        <dbReference type="ARBA" id="ARBA00023224"/>
    </source>
</evidence>
<keyword evidence="6 12" id="KW-0472">Membrane</keyword>
<dbReference type="GO" id="GO:0032094">
    <property type="term" value="P:response to food"/>
    <property type="evidence" value="ECO:0007669"/>
    <property type="project" value="EnsemblMetazoa"/>
</dbReference>
<dbReference type="GeneID" id="6105299"/>
<dbReference type="GO" id="GO:0033602">
    <property type="term" value="P:negative regulation of dopamine secretion"/>
    <property type="evidence" value="ECO:0007669"/>
    <property type="project" value="EnsemblMetazoa"/>
</dbReference>
<dbReference type="GO" id="GO:0090326">
    <property type="term" value="P:positive regulation of locomotion involved in locomotory behavior"/>
    <property type="evidence" value="ECO:0007669"/>
    <property type="project" value="EnsemblMetazoa"/>
</dbReference>
<accession>A0A5S6PP84</accession>
<organism evidence="14">
    <name type="scientific">Brugia malayi</name>
    <name type="common">Filarial nematode worm</name>
    <dbReference type="NCBI Taxonomy" id="6279"/>
    <lineage>
        <taxon>Eukaryota</taxon>
        <taxon>Metazoa</taxon>
        <taxon>Ecdysozoa</taxon>
        <taxon>Nematoda</taxon>
        <taxon>Chromadorea</taxon>
        <taxon>Rhabditida</taxon>
        <taxon>Spirurina</taxon>
        <taxon>Spiruromorpha</taxon>
        <taxon>Filarioidea</taxon>
        <taxon>Onchocercidae</taxon>
        <taxon>Brugia</taxon>
    </lineage>
</organism>
<dbReference type="Gene3D" id="1.20.1070.10">
    <property type="entry name" value="Rhodopsin 7-helix transmembrane proteins"/>
    <property type="match status" value="2"/>
</dbReference>
<evidence type="ECO:0000256" key="4">
    <source>
        <dbReference type="ARBA" id="ARBA00022989"/>
    </source>
</evidence>
<dbReference type="GO" id="GO:0045202">
    <property type="term" value="C:synapse"/>
    <property type="evidence" value="ECO:0007669"/>
    <property type="project" value="GOC"/>
</dbReference>
<dbReference type="GO" id="GO:1902847">
    <property type="term" value="P:regulation of neuronal signal transduction"/>
    <property type="evidence" value="ECO:0007669"/>
    <property type="project" value="EnsemblMetazoa"/>
</dbReference>
<dbReference type="InterPro" id="IPR017452">
    <property type="entry name" value="GPCR_Rhodpsn_7TM"/>
</dbReference>
<accession>A0A4E9FN50</accession>
<keyword evidence="15" id="KW-1185">Reference proteome</keyword>
<dbReference type="CTD" id="6105299"/>
<dbReference type="GO" id="GO:1902437">
    <property type="term" value="P:positive regulation of male mating behavior"/>
    <property type="evidence" value="ECO:0007669"/>
    <property type="project" value="EnsemblMetazoa"/>
</dbReference>
<keyword evidence="9 10" id="KW-0807">Transducer</keyword>
<evidence type="ECO:0000256" key="7">
    <source>
        <dbReference type="ARBA" id="ARBA00023157"/>
    </source>
</evidence>
<dbReference type="Pfam" id="PF00001">
    <property type="entry name" value="7tm_1"/>
    <property type="match status" value="2"/>
</dbReference>
<keyword evidence="5 10" id="KW-0297">G-protein coupled receptor</keyword>
<dbReference type="WBParaSite" id="Bm4963a.1">
    <property type="protein sequence ID" value="Bm4963a.1"/>
    <property type="gene ID" value="WBGene00225224"/>
</dbReference>
<feature type="transmembrane region" description="Helical" evidence="12">
    <location>
        <begin position="663"/>
        <end position="684"/>
    </location>
</feature>
<comment type="subcellular location">
    <subcellularLocation>
        <location evidence="1">Cell membrane</location>
        <topology evidence="1">Multi-pass membrane protein</topology>
    </subcellularLocation>
</comment>
<dbReference type="GO" id="GO:0034608">
    <property type="term" value="P:vulval location"/>
    <property type="evidence" value="ECO:0007669"/>
    <property type="project" value="EnsemblMetazoa"/>
</dbReference>
<evidence type="ECO:0000256" key="2">
    <source>
        <dbReference type="ARBA" id="ARBA00022475"/>
    </source>
</evidence>
<dbReference type="EMBL" id="CAAKNF010000195">
    <property type="protein sequence ID" value="VIO98436.1"/>
    <property type="molecule type" value="Genomic_DNA"/>
</dbReference>
<keyword evidence="11" id="KW-0175">Coiled coil</keyword>
<evidence type="ECO:0000256" key="3">
    <source>
        <dbReference type="ARBA" id="ARBA00022692"/>
    </source>
</evidence>
<comment type="similarity">
    <text evidence="10">Belongs to the G-protein coupled receptor 1 family.</text>
</comment>
<dbReference type="RefSeq" id="XP_042937762.1">
    <property type="nucleotide sequence ID" value="XM_043081828.1"/>
</dbReference>
<evidence type="ECO:0000313" key="16">
    <source>
        <dbReference type="WBParaSite" id="Bm4963a.1"/>
    </source>
</evidence>
<feature type="domain" description="G-protein coupled receptors family 1 profile" evidence="13">
    <location>
        <begin position="56"/>
        <end position="681"/>
    </location>
</feature>
<evidence type="ECO:0000313" key="15">
    <source>
        <dbReference type="Proteomes" id="UP000006672"/>
    </source>
</evidence>
<evidence type="ECO:0000259" key="13">
    <source>
        <dbReference type="PROSITE" id="PS50262"/>
    </source>
</evidence>
<reference evidence="16" key="3">
    <citation type="submission" date="2019-12" db="UniProtKB">
        <authorList>
            <consortium name="WormBaseParasite"/>
        </authorList>
    </citation>
    <scope>IDENTIFICATION</scope>
</reference>
<evidence type="ECO:0000256" key="8">
    <source>
        <dbReference type="ARBA" id="ARBA00023170"/>
    </source>
</evidence>
<protein>
    <submittedName>
        <fullName evidence="16">G_PROTEIN_RECEP_F1_2 domain-containing protein</fullName>
    </submittedName>
</protein>
<keyword evidence="8 10" id="KW-0675">Receptor</keyword>
<dbReference type="PROSITE" id="PS50262">
    <property type="entry name" value="G_PROTEIN_RECEP_F1_2"/>
    <property type="match status" value="1"/>
</dbReference>